<dbReference type="Gene3D" id="3.40.50.1000">
    <property type="entry name" value="HAD superfamily/HAD-like"/>
    <property type="match status" value="1"/>
</dbReference>
<feature type="transmembrane region" description="Helical" evidence="10">
    <location>
        <begin position="102"/>
        <end position="129"/>
    </location>
</feature>
<comment type="caution">
    <text evidence="12">The sequence shown here is derived from an EMBL/GenBank/DDBJ whole genome shotgun (WGS) entry which is preliminary data.</text>
</comment>
<dbReference type="AlphaFoldDB" id="W4LYA7"/>
<keyword evidence="4 10" id="KW-0479">Metal-binding</keyword>
<comment type="subcellular location">
    <subcellularLocation>
        <location evidence="10">Cell membrane</location>
    </subcellularLocation>
    <subcellularLocation>
        <location evidence="1">Endomembrane system</location>
        <topology evidence="1">Multi-pass membrane protein</topology>
    </subcellularLocation>
</comment>
<feature type="domain" description="P-type ATPase A" evidence="11">
    <location>
        <begin position="152"/>
        <end position="248"/>
    </location>
</feature>
<keyword evidence="3 10" id="KW-0812">Transmembrane</keyword>
<feature type="non-terminal residue" evidence="12">
    <location>
        <position position="1"/>
    </location>
</feature>
<evidence type="ECO:0000256" key="10">
    <source>
        <dbReference type="RuleBase" id="RU362081"/>
    </source>
</evidence>
<dbReference type="SFLD" id="SFLDF00027">
    <property type="entry name" value="p-type_atpase"/>
    <property type="match status" value="1"/>
</dbReference>
<dbReference type="InterPro" id="IPR059000">
    <property type="entry name" value="ATPase_P-type_domA"/>
</dbReference>
<keyword evidence="8 10" id="KW-1133">Transmembrane helix</keyword>
<name>W4LYA7_9BACT</name>
<dbReference type="InterPro" id="IPR023299">
    <property type="entry name" value="ATPase_P-typ_cyto_dom_N"/>
</dbReference>
<keyword evidence="7" id="KW-1278">Translocase</keyword>
<evidence type="ECO:0000256" key="4">
    <source>
        <dbReference type="ARBA" id="ARBA00022723"/>
    </source>
</evidence>
<evidence type="ECO:0000256" key="2">
    <source>
        <dbReference type="ARBA" id="ARBA00006024"/>
    </source>
</evidence>
<dbReference type="InterPro" id="IPR027256">
    <property type="entry name" value="P-typ_ATPase_IB"/>
</dbReference>
<gene>
    <name evidence="12" type="ORF">ETSY2_34670</name>
</gene>
<dbReference type="PATRIC" id="fig|1429439.4.peg.5868"/>
<dbReference type="InterPro" id="IPR023214">
    <property type="entry name" value="HAD_sf"/>
</dbReference>
<dbReference type="Gene3D" id="2.70.150.10">
    <property type="entry name" value="Calcium-transporting ATPase, cytoplasmic transduction domain A"/>
    <property type="match status" value="1"/>
</dbReference>
<evidence type="ECO:0000256" key="1">
    <source>
        <dbReference type="ARBA" id="ARBA00004127"/>
    </source>
</evidence>
<evidence type="ECO:0000313" key="13">
    <source>
        <dbReference type="Proteomes" id="UP000019140"/>
    </source>
</evidence>
<dbReference type="Proteomes" id="UP000019140">
    <property type="component" value="Unassembled WGS sequence"/>
</dbReference>
<evidence type="ECO:0000256" key="6">
    <source>
        <dbReference type="ARBA" id="ARBA00022840"/>
    </source>
</evidence>
<dbReference type="InterPro" id="IPR044492">
    <property type="entry name" value="P_typ_ATPase_HD_dom"/>
</dbReference>
<dbReference type="GO" id="GO:0012505">
    <property type="term" value="C:endomembrane system"/>
    <property type="evidence" value="ECO:0007669"/>
    <property type="project" value="UniProtKB-SubCell"/>
</dbReference>
<dbReference type="GO" id="GO:0005886">
    <property type="term" value="C:plasma membrane"/>
    <property type="evidence" value="ECO:0007669"/>
    <property type="project" value="UniProtKB-SubCell"/>
</dbReference>
<dbReference type="NCBIfam" id="TIGR01525">
    <property type="entry name" value="ATPase-IB_hvy"/>
    <property type="match status" value="1"/>
</dbReference>
<feature type="transmembrane region" description="Helical" evidence="10">
    <location>
        <begin position="275"/>
        <end position="295"/>
    </location>
</feature>
<dbReference type="SFLD" id="SFLDG00002">
    <property type="entry name" value="C1.7:_P-type_atpase_like"/>
    <property type="match status" value="1"/>
</dbReference>
<dbReference type="HOGENOM" id="CLU_417126_0_0_7"/>
<dbReference type="Pfam" id="PF00122">
    <property type="entry name" value="E1-E2_ATPase"/>
    <property type="match status" value="1"/>
</dbReference>
<dbReference type="PANTHER" id="PTHR43520">
    <property type="entry name" value="ATP7, ISOFORM B"/>
    <property type="match status" value="1"/>
</dbReference>
<feature type="transmembrane region" description="Helical" evidence="10">
    <location>
        <begin position="627"/>
        <end position="645"/>
    </location>
</feature>
<dbReference type="SUPFAM" id="SSF81653">
    <property type="entry name" value="Calcium ATPase, transduction domain A"/>
    <property type="match status" value="1"/>
</dbReference>
<evidence type="ECO:0000313" key="12">
    <source>
        <dbReference type="EMBL" id="ETX02873.1"/>
    </source>
</evidence>
<evidence type="ECO:0000259" key="11">
    <source>
        <dbReference type="Pfam" id="PF00122"/>
    </source>
</evidence>
<proteinExistence type="inferred from homology"/>
<dbReference type="InterPro" id="IPR008250">
    <property type="entry name" value="ATPase_P-typ_transduc_dom_A_sf"/>
</dbReference>
<evidence type="ECO:0000256" key="7">
    <source>
        <dbReference type="ARBA" id="ARBA00022967"/>
    </source>
</evidence>
<dbReference type="NCBIfam" id="TIGR01494">
    <property type="entry name" value="ATPase_P-type"/>
    <property type="match status" value="1"/>
</dbReference>
<keyword evidence="13" id="KW-1185">Reference proteome</keyword>
<dbReference type="GO" id="GO:0016887">
    <property type="term" value="F:ATP hydrolysis activity"/>
    <property type="evidence" value="ECO:0007669"/>
    <property type="project" value="InterPro"/>
</dbReference>
<reference evidence="12 13" key="1">
    <citation type="journal article" date="2014" name="Nature">
        <title>An environmental bacterial taxon with a large and distinct metabolic repertoire.</title>
        <authorList>
            <person name="Wilson M.C."/>
            <person name="Mori T."/>
            <person name="Ruckert C."/>
            <person name="Uria A.R."/>
            <person name="Helf M.J."/>
            <person name="Takada K."/>
            <person name="Gernert C."/>
            <person name="Steffens U.A."/>
            <person name="Heycke N."/>
            <person name="Schmitt S."/>
            <person name="Rinke C."/>
            <person name="Helfrich E.J."/>
            <person name="Brachmann A.O."/>
            <person name="Gurgui C."/>
            <person name="Wakimoto T."/>
            <person name="Kracht M."/>
            <person name="Crusemann M."/>
            <person name="Hentschel U."/>
            <person name="Abe I."/>
            <person name="Matsunaga S."/>
            <person name="Kalinowski J."/>
            <person name="Takeyama H."/>
            <person name="Piel J."/>
        </authorList>
    </citation>
    <scope>NUCLEOTIDE SEQUENCE [LARGE SCALE GENOMIC DNA]</scope>
    <source>
        <strain evidence="13">TSY2</strain>
    </source>
</reference>
<dbReference type="GO" id="GO:0005507">
    <property type="term" value="F:copper ion binding"/>
    <property type="evidence" value="ECO:0007669"/>
    <property type="project" value="TreeGrafter"/>
</dbReference>
<dbReference type="Gene3D" id="3.40.1110.10">
    <property type="entry name" value="Calcium-transporting ATPase, cytoplasmic domain N"/>
    <property type="match status" value="1"/>
</dbReference>
<dbReference type="SFLD" id="SFLDS00003">
    <property type="entry name" value="Haloacid_Dehalogenase"/>
    <property type="match status" value="1"/>
</dbReference>
<dbReference type="InterPro" id="IPR036412">
    <property type="entry name" value="HAD-like_sf"/>
</dbReference>
<dbReference type="GO" id="GO:0005524">
    <property type="term" value="F:ATP binding"/>
    <property type="evidence" value="ECO:0007669"/>
    <property type="project" value="UniProtKB-UniRule"/>
</dbReference>
<dbReference type="GO" id="GO:0055070">
    <property type="term" value="P:copper ion homeostasis"/>
    <property type="evidence" value="ECO:0007669"/>
    <property type="project" value="TreeGrafter"/>
</dbReference>
<sequence>SFYDFMHNTVVPIFEIGYEQIRRRYPVDVWSAMDESEFEKAERALNRRLPVLGASLGLAMAGGIIYAPLSFLTVPLLLYVLKDVYIGSFDSLFKDSKINVDTLAAILVTAYILKGYILVCHVHASLYMLNRKLLNKVKRDAQSRVVDVLRQQPRTVWVLVDGAEVEMPLEAIEPGDIVVAHAGESVPVDGIISEGMASIDQHVLTGESLPIEKRAGDTVFAMSVVLSGRVCIQVEKTGEETAVAHIGHILNRTASAQTDTELWAETVTNRTALPLLALGAVTYSMAGPVAAMILLNAHFRYRLVITASTCVLTYVNLASHKGLLVKDGRTLERLDRIDTVVFDKTGTLTQEQPHIGRIHCLTETDVNDILRLAAAAEQKQSHPIARAILQEAKARQLQVPPIEAAAYQVGYGVMVNVDDHAIYVGSARFMEAEEIGIPPCTAAIETACHAQGHSLVMVAMDGRVVGAIELHAAIRPEAKAMVEGLRQRGITSIYIISGDHPAPTRKLAEDLGIEHYFADTLPEHKAALIENLQGGGQSVCYVGDGINDAIAMKRADVSVSMRGASTIATDTAQVILMDDSLSSFCQLFDLAREYKKSMTTTFSSVLALSAASLGGMMMPAYGLAWSLGMSWVSMLAGFSSAMWPLTRHRRETTIDLK</sequence>
<keyword evidence="6 10" id="KW-0067">ATP-binding</keyword>
<dbReference type="InterPro" id="IPR001757">
    <property type="entry name" value="P_typ_ATPase"/>
</dbReference>
<dbReference type="Pfam" id="PF00702">
    <property type="entry name" value="Hydrolase"/>
    <property type="match status" value="1"/>
</dbReference>
<evidence type="ECO:0000256" key="3">
    <source>
        <dbReference type="ARBA" id="ARBA00022692"/>
    </source>
</evidence>
<accession>W4LYA7</accession>
<keyword evidence="9 10" id="KW-0472">Membrane</keyword>
<organism evidence="12 13">
    <name type="scientific">Candidatus Entotheonella gemina</name>
    <dbReference type="NCBI Taxonomy" id="1429439"/>
    <lineage>
        <taxon>Bacteria</taxon>
        <taxon>Pseudomonadati</taxon>
        <taxon>Nitrospinota/Tectimicrobiota group</taxon>
        <taxon>Candidatus Tectimicrobiota</taxon>
        <taxon>Candidatus Entotheonellia</taxon>
        <taxon>Candidatus Entotheonellales</taxon>
        <taxon>Candidatus Entotheonellaceae</taxon>
        <taxon>Candidatus Entotheonella</taxon>
    </lineage>
</organism>
<evidence type="ECO:0000256" key="9">
    <source>
        <dbReference type="ARBA" id="ARBA00023136"/>
    </source>
</evidence>
<evidence type="ECO:0000256" key="8">
    <source>
        <dbReference type="ARBA" id="ARBA00022989"/>
    </source>
</evidence>
<dbReference type="PRINTS" id="PR00119">
    <property type="entry name" value="CATATPASE"/>
</dbReference>
<dbReference type="SUPFAM" id="SSF56784">
    <property type="entry name" value="HAD-like"/>
    <property type="match status" value="1"/>
</dbReference>
<protein>
    <recommendedName>
        <fullName evidence="11">P-type ATPase A domain-containing protein</fullName>
    </recommendedName>
</protein>
<dbReference type="EMBL" id="AZHX01001487">
    <property type="protein sequence ID" value="ETX02873.1"/>
    <property type="molecule type" value="Genomic_DNA"/>
</dbReference>
<evidence type="ECO:0000256" key="5">
    <source>
        <dbReference type="ARBA" id="ARBA00022741"/>
    </source>
</evidence>
<keyword evidence="5 10" id="KW-0547">Nucleotide-binding</keyword>
<dbReference type="PROSITE" id="PS00154">
    <property type="entry name" value="ATPASE_E1_E2"/>
    <property type="match status" value="1"/>
</dbReference>
<dbReference type="GO" id="GO:0043682">
    <property type="term" value="F:P-type divalent copper transporter activity"/>
    <property type="evidence" value="ECO:0007669"/>
    <property type="project" value="TreeGrafter"/>
</dbReference>
<comment type="similarity">
    <text evidence="2 10">Belongs to the cation transport ATPase (P-type) (TC 3.A.3) family. Type IB subfamily.</text>
</comment>
<dbReference type="PANTHER" id="PTHR43520:SF8">
    <property type="entry name" value="P-TYPE CU(+) TRANSPORTER"/>
    <property type="match status" value="1"/>
</dbReference>
<feature type="transmembrane region" description="Helical" evidence="10">
    <location>
        <begin position="49"/>
        <end position="82"/>
    </location>
</feature>
<dbReference type="InterPro" id="IPR018303">
    <property type="entry name" value="ATPase_P-typ_P_site"/>
</dbReference>
<keyword evidence="10" id="KW-1003">Cell membrane</keyword>